<reference evidence="3 4" key="1">
    <citation type="journal article" date="2015" name="Proc. Natl. Acad. Sci. U.S.A.">
        <title>Expanded metabolic versatility of ubiquitous nitrite-oxidizing bacteria from the genus Nitrospira.</title>
        <authorList>
            <person name="Koch H."/>
            <person name="Lucker S."/>
            <person name="Albertsen M."/>
            <person name="Kitzinger K."/>
            <person name="Herbold C."/>
            <person name="Spieck E."/>
            <person name="Nielsen P.H."/>
            <person name="Wagner M."/>
            <person name="Daims H."/>
        </authorList>
    </citation>
    <scope>NUCLEOTIDE SEQUENCE [LARGE SCALE GENOMIC DNA]</scope>
    <source>
        <strain evidence="3 4">NSP M-1</strain>
    </source>
</reference>
<keyword evidence="4" id="KW-1185">Reference proteome</keyword>
<dbReference type="AlphaFoldDB" id="A0A0K2GE58"/>
<accession>A0A0K2GE58</accession>
<dbReference type="PATRIC" id="fig|42253.5.peg.2703"/>
<sequence>MELSYKTVVSVTLIAFAWAGCESASASSRSDGGSLRLASASASESPKEKPSRKTRQEKHRASAAPSASGIDGQSVSLPARIPIVEEELHVGTRQVEGNKMRITINPVETPVKESVRVKREQIVIDREQGGGGEPSLGEQAFQPRTIELVEMAEVPTAGIQPVITNLITIRKEEQVRSQTVQDKLRGTKAEVSREPQQMASSDLPAPAGMAQESAAARASEPLSLPSSQSMSFPVTVAEVRQSLVIDKREVPAEKVRISIQPTERPAEQTVQLREERIVIERTPISETINRLPRDIFSPQSVDITLMKEEPVVSKQPKVKEWLTVRKNVGEQERTVEAKLKETNVALIAPEESR</sequence>
<proteinExistence type="predicted"/>
<dbReference type="EMBL" id="CP011801">
    <property type="protein sequence ID" value="ALA59144.1"/>
    <property type="molecule type" value="Genomic_DNA"/>
</dbReference>
<dbReference type="InterPro" id="IPR019060">
    <property type="entry name" value="DUF2382"/>
</dbReference>
<protein>
    <recommendedName>
        <fullName evidence="2">DUF2382 domain-containing protein</fullName>
    </recommendedName>
</protein>
<feature type="region of interest" description="Disordered" evidence="1">
    <location>
        <begin position="24"/>
        <end position="74"/>
    </location>
</feature>
<name>A0A0K2GE58_NITMO</name>
<feature type="compositionally biased region" description="Low complexity" evidence="1">
    <location>
        <begin position="24"/>
        <end position="44"/>
    </location>
</feature>
<evidence type="ECO:0000313" key="3">
    <source>
        <dbReference type="EMBL" id="ALA59144.1"/>
    </source>
</evidence>
<evidence type="ECO:0000313" key="4">
    <source>
        <dbReference type="Proteomes" id="UP000069205"/>
    </source>
</evidence>
<feature type="domain" description="DUF2382" evidence="2">
    <location>
        <begin position="81"/>
        <end position="191"/>
    </location>
</feature>
<dbReference type="KEGG" id="nmv:NITMOv2_2734"/>
<feature type="domain" description="DUF2382" evidence="2">
    <location>
        <begin position="242"/>
        <end position="344"/>
    </location>
</feature>
<dbReference type="Pfam" id="PF09557">
    <property type="entry name" value="DUF2382"/>
    <property type="match status" value="2"/>
</dbReference>
<evidence type="ECO:0000259" key="2">
    <source>
        <dbReference type="Pfam" id="PF09557"/>
    </source>
</evidence>
<organism evidence="3 4">
    <name type="scientific">Nitrospira moscoviensis</name>
    <dbReference type="NCBI Taxonomy" id="42253"/>
    <lineage>
        <taxon>Bacteria</taxon>
        <taxon>Pseudomonadati</taxon>
        <taxon>Nitrospirota</taxon>
        <taxon>Nitrospiria</taxon>
        <taxon>Nitrospirales</taxon>
        <taxon>Nitrospiraceae</taxon>
        <taxon>Nitrospira</taxon>
    </lineage>
</organism>
<evidence type="ECO:0000256" key="1">
    <source>
        <dbReference type="SAM" id="MobiDB-lite"/>
    </source>
</evidence>
<feature type="compositionally biased region" description="Basic and acidic residues" evidence="1">
    <location>
        <begin position="182"/>
        <end position="193"/>
    </location>
</feature>
<dbReference type="STRING" id="42253.NITMOv2_2734"/>
<dbReference type="Proteomes" id="UP000069205">
    <property type="component" value="Chromosome"/>
</dbReference>
<feature type="region of interest" description="Disordered" evidence="1">
    <location>
        <begin position="174"/>
        <end position="228"/>
    </location>
</feature>
<dbReference type="PROSITE" id="PS51257">
    <property type="entry name" value="PROKAR_LIPOPROTEIN"/>
    <property type="match status" value="1"/>
</dbReference>
<dbReference type="RefSeq" id="WP_053380216.1">
    <property type="nucleotide sequence ID" value="NZ_CP011801.1"/>
</dbReference>
<dbReference type="OrthoDB" id="7204249at2"/>
<gene>
    <name evidence="3" type="ORF">NITMOv2_2734</name>
</gene>